<evidence type="ECO:0000313" key="1">
    <source>
        <dbReference type="EMBL" id="KAL2075677.1"/>
    </source>
</evidence>
<name>A0ABR4D1I1_9HELO</name>
<sequence>MCAQVPRVIKMEGHRGTDPLSCRFVLYYLLPFPYHSIPSILILVSTSIIYHLNLPLSCGLCIAYPHAHTAQLLSSSSLSADKHKNCQLVSQSLPTEEYILFVTV</sequence>
<proteinExistence type="predicted"/>
<dbReference type="EMBL" id="JAZHXI010000001">
    <property type="protein sequence ID" value="KAL2075677.1"/>
    <property type="molecule type" value="Genomic_DNA"/>
</dbReference>
<gene>
    <name evidence="1" type="ORF">VTL71DRAFT_620</name>
</gene>
<protein>
    <submittedName>
        <fullName evidence="1">Uncharacterized protein</fullName>
    </submittedName>
</protein>
<comment type="caution">
    <text evidence="1">The sequence shown here is derived from an EMBL/GenBank/DDBJ whole genome shotgun (WGS) entry which is preliminary data.</text>
</comment>
<reference evidence="1 2" key="1">
    <citation type="journal article" date="2024" name="Commun. Biol.">
        <title>Comparative genomic analysis of thermophilic fungi reveals convergent evolutionary adaptations and gene losses.</title>
        <authorList>
            <person name="Steindorff A.S."/>
            <person name="Aguilar-Pontes M.V."/>
            <person name="Robinson A.J."/>
            <person name="Andreopoulos B."/>
            <person name="LaButti K."/>
            <person name="Kuo A."/>
            <person name="Mondo S."/>
            <person name="Riley R."/>
            <person name="Otillar R."/>
            <person name="Haridas S."/>
            <person name="Lipzen A."/>
            <person name="Grimwood J."/>
            <person name="Schmutz J."/>
            <person name="Clum A."/>
            <person name="Reid I.D."/>
            <person name="Moisan M.C."/>
            <person name="Butler G."/>
            <person name="Nguyen T.T.M."/>
            <person name="Dewar K."/>
            <person name="Conant G."/>
            <person name="Drula E."/>
            <person name="Henrissat B."/>
            <person name="Hansel C."/>
            <person name="Singer S."/>
            <person name="Hutchinson M.I."/>
            <person name="de Vries R.P."/>
            <person name="Natvig D.O."/>
            <person name="Powell A.J."/>
            <person name="Tsang A."/>
            <person name="Grigoriev I.V."/>
        </authorList>
    </citation>
    <scope>NUCLEOTIDE SEQUENCE [LARGE SCALE GENOMIC DNA]</scope>
    <source>
        <strain evidence="1 2">CBS 494.80</strain>
    </source>
</reference>
<organism evidence="1 2">
    <name type="scientific">Oculimacula yallundae</name>
    <dbReference type="NCBI Taxonomy" id="86028"/>
    <lineage>
        <taxon>Eukaryota</taxon>
        <taxon>Fungi</taxon>
        <taxon>Dikarya</taxon>
        <taxon>Ascomycota</taxon>
        <taxon>Pezizomycotina</taxon>
        <taxon>Leotiomycetes</taxon>
        <taxon>Helotiales</taxon>
        <taxon>Ploettnerulaceae</taxon>
        <taxon>Oculimacula</taxon>
    </lineage>
</organism>
<keyword evidence="2" id="KW-1185">Reference proteome</keyword>
<dbReference type="Proteomes" id="UP001595075">
    <property type="component" value="Unassembled WGS sequence"/>
</dbReference>
<accession>A0ABR4D1I1</accession>
<evidence type="ECO:0000313" key="2">
    <source>
        <dbReference type="Proteomes" id="UP001595075"/>
    </source>
</evidence>